<evidence type="ECO:0000256" key="2">
    <source>
        <dbReference type="ARBA" id="ARBA00022801"/>
    </source>
</evidence>
<comment type="catalytic activity">
    <reaction evidence="10">
        <text>1-octadecanoyl-2-(9Z-octadecenoyl)-sn-glycerol + H2O = 2-(9Z-octadecenoyl)-glycerol + octadecanoate + H(+)</text>
        <dbReference type="Rhea" id="RHEA:77103"/>
        <dbReference type="ChEBI" id="CHEBI:15377"/>
        <dbReference type="ChEBI" id="CHEBI:15378"/>
        <dbReference type="ChEBI" id="CHEBI:25629"/>
        <dbReference type="ChEBI" id="CHEBI:73990"/>
        <dbReference type="ChEBI" id="CHEBI:75468"/>
    </reaction>
</comment>
<sequence>MRILLSKRNYKTYYVGPPRKVAVDLCYKFLSNKNVSGPGRKSPIFLLHDLLTSKSNWTSVGEVISAKTKRQVMAVDMRNHGQSPHTESHDYIDLTLDILKLLNKLEIKKATFLGHSIGGRSAMVTALKQPKIVDNLIVVDVSPTAKPIPNTEYLMKILDAMSFVDFKGVTSAIEAINVAEKSLRTIAEDEKALNALLANIGQNPDNTFAWVCNVNALKQYLPSMATFPKELEDCVYTGPTLFVLGEKSDFVQGIIDMRNNEHRVKEFLKNLRFSKTFPSLVFVEIPNGSSLALATILDPPPPSSTPNRPQKR</sequence>
<comment type="catalytic activity">
    <reaction evidence="5">
        <text>a 1,2-diacyl-sn-glycerol + H2O = a 2-acylglycerol + a fatty acid + H(+)</text>
        <dbReference type="Rhea" id="RHEA:33275"/>
        <dbReference type="ChEBI" id="CHEBI:15377"/>
        <dbReference type="ChEBI" id="CHEBI:15378"/>
        <dbReference type="ChEBI" id="CHEBI:17389"/>
        <dbReference type="ChEBI" id="CHEBI:17815"/>
        <dbReference type="ChEBI" id="CHEBI:28868"/>
        <dbReference type="EC" id="3.1.1.116"/>
    </reaction>
</comment>
<accession>A0A4C1Y680</accession>
<comment type="caution">
    <text evidence="13">The sequence shown here is derived from an EMBL/GenBank/DDBJ whole genome shotgun (WGS) entry which is preliminary data.</text>
</comment>
<dbReference type="STRING" id="151549.A0A4C1Y680"/>
<evidence type="ECO:0000256" key="3">
    <source>
        <dbReference type="ARBA" id="ARBA00026104"/>
    </source>
</evidence>
<proteinExistence type="inferred from homology"/>
<dbReference type="Pfam" id="PF00561">
    <property type="entry name" value="Abhydrolase_1"/>
    <property type="match status" value="1"/>
</dbReference>
<evidence type="ECO:0000256" key="10">
    <source>
        <dbReference type="ARBA" id="ARBA00048513"/>
    </source>
</evidence>
<dbReference type="EMBL" id="BGZK01001062">
    <property type="protein sequence ID" value="GBP70067.1"/>
    <property type="molecule type" value="Genomic_DNA"/>
</dbReference>
<comment type="catalytic activity">
    <reaction evidence="9">
        <text>1,2-didecanoylglycerol + H2O = decanoylglycerol + decanoate + H(+)</text>
        <dbReference type="Rhea" id="RHEA:48596"/>
        <dbReference type="ChEBI" id="CHEBI:11152"/>
        <dbReference type="ChEBI" id="CHEBI:15377"/>
        <dbReference type="ChEBI" id="CHEBI:15378"/>
        <dbReference type="ChEBI" id="CHEBI:27689"/>
        <dbReference type="ChEBI" id="CHEBI:90605"/>
    </reaction>
</comment>
<dbReference type="PANTHER" id="PTHR46118">
    <property type="entry name" value="PROTEIN ABHD11"/>
    <property type="match status" value="1"/>
</dbReference>
<evidence type="ECO:0000256" key="11">
    <source>
        <dbReference type="ARBA" id="ARBA00048919"/>
    </source>
</evidence>
<dbReference type="SUPFAM" id="SSF53474">
    <property type="entry name" value="alpha/beta-Hydrolases"/>
    <property type="match status" value="1"/>
</dbReference>
<evidence type="ECO:0000313" key="14">
    <source>
        <dbReference type="Proteomes" id="UP000299102"/>
    </source>
</evidence>
<dbReference type="InterPro" id="IPR000073">
    <property type="entry name" value="AB_hydrolase_1"/>
</dbReference>
<evidence type="ECO:0000256" key="6">
    <source>
        <dbReference type="ARBA" id="ARBA00043742"/>
    </source>
</evidence>
<dbReference type="PANTHER" id="PTHR46118:SF4">
    <property type="entry name" value="PROTEIN ABHD11"/>
    <property type="match status" value="1"/>
</dbReference>
<gene>
    <name evidence="13" type="ORF">EVAR_98898_1</name>
</gene>
<keyword evidence="14" id="KW-1185">Reference proteome</keyword>
<dbReference type="Gene3D" id="3.40.50.1820">
    <property type="entry name" value="alpha/beta hydrolase"/>
    <property type="match status" value="1"/>
</dbReference>
<reference evidence="13 14" key="1">
    <citation type="journal article" date="2019" name="Commun. Biol.">
        <title>The bagworm genome reveals a unique fibroin gene that provides high tensile strength.</title>
        <authorList>
            <person name="Kono N."/>
            <person name="Nakamura H."/>
            <person name="Ohtoshi R."/>
            <person name="Tomita M."/>
            <person name="Numata K."/>
            <person name="Arakawa K."/>
        </authorList>
    </citation>
    <scope>NUCLEOTIDE SEQUENCE [LARGE SCALE GENOMIC DNA]</scope>
</reference>
<evidence type="ECO:0000259" key="12">
    <source>
        <dbReference type="Pfam" id="PF00561"/>
    </source>
</evidence>
<evidence type="ECO:0000256" key="1">
    <source>
        <dbReference type="ARBA" id="ARBA00008645"/>
    </source>
</evidence>
<evidence type="ECO:0000256" key="7">
    <source>
        <dbReference type="ARBA" id="ARBA00044064"/>
    </source>
</evidence>
<dbReference type="EC" id="3.1.1.116" evidence="3"/>
<feature type="domain" description="AB hydrolase-1" evidence="12">
    <location>
        <begin position="43"/>
        <end position="196"/>
    </location>
</feature>
<dbReference type="InterPro" id="IPR029058">
    <property type="entry name" value="AB_hydrolase_fold"/>
</dbReference>
<dbReference type="GO" id="GO:0052689">
    <property type="term" value="F:carboxylic ester hydrolase activity"/>
    <property type="evidence" value="ECO:0007669"/>
    <property type="project" value="TreeGrafter"/>
</dbReference>
<dbReference type="AlphaFoldDB" id="A0A4C1Y680"/>
<comment type="similarity">
    <text evidence="1">Belongs to the AB hydrolase superfamily.</text>
</comment>
<dbReference type="Proteomes" id="UP000299102">
    <property type="component" value="Unassembled WGS sequence"/>
</dbReference>
<comment type="catalytic activity">
    <reaction evidence="6">
        <text>a 1,3-diacyl-sn-glycerol + H2O = a 1-acyl-sn-glycerol + a fatty acid + H(+)</text>
        <dbReference type="Rhea" id="RHEA:38503"/>
        <dbReference type="ChEBI" id="CHEBI:15377"/>
        <dbReference type="ChEBI" id="CHEBI:15378"/>
        <dbReference type="ChEBI" id="CHEBI:28868"/>
        <dbReference type="ChEBI" id="CHEBI:64683"/>
        <dbReference type="ChEBI" id="CHEBI:77272"/>
    </reaction>
</comment>
<protein>
    <recommendedName>
        <fullName evidence="7">sn-1-specific diacylglycerol lipase ABHD11</fullName>
        <ecNumber evidence="3">3.1.1.116</ecNumber>
    </recommendedName>
    <alternativeName>
        <fullName evidence="4">Alpha/beta hydrolase domain-containing protein 11</fullName>
    </alternativeName>
</protein>
<keyword evidence="2" id="KW-0378">Hydrolase</keyword>
<evidence type="ECO:0000256" key="9">
    <source>
        <dbReference type="ARBA" id="ARBA00048504"/>
    </source>
</evidence>
<organism evidence="13 14">
    <name type="scientific">Eumeta variegata</name>
    <name type="common">Bagworm moth</name>
    <name type="synonym">Eumeta japonica</name>
    <dbReference type="NCBI Taxonomy" id="151549"/>
    <lineage>
        <taxon>Eukaryota</taxon>
        <taxon>Metazoa</taxon>
        <taxon>Ecdysozoa</taxon>
        <taxon>Arthropoda</taxon>
        <taxon>Hexapoda</taxon>
        <taxon>Insecta</taxon>
        <taxon>Pterygota</taxon>
        <taxon>Neoptera</taxon>
        <taxon>Endopterygota</taxon>
        <taxon>Lepidoptera</taxon>
        <taxon>Glossata</taxon>
        <taxon>Ditrysia</taxon>
        <taxon>Tineoidea</taxon>
        <taxon>Psychidae</taxon>
        <taxon>Oiketicinae</taxon>
        <taxon>Eumeta</taxon>
    </lineage>
</organism>
<name>A0A4C1Y680_EUMVA</name>
<dbReference type="OrthoDB" id="8119704at2759"/>
<evidence type="ECO:0000313" key="13">
    <source>
        <dbReference type="EMBL" id="GBP70067.1"/>
    </source>
</evidence>
<evidence type="ECO:0000256" key="5">
    <source>
        <dbReference type="ARBA" id="ARBA00043667"/>
    </source>
</evidence>
<comment type="catalytic activity">
    <reaction evidence="8">
        <text>1-octadecanoyl-2-(4Z,7Z,10Z,13Z,16Z,19Z-docosahexaenoyl)-sn-glycerol + H2O = 2-(4Z,7Z,10Z,13Z,16Z,19Z-docosahexaenoyl)-glycerol + octadecanoate + H(+)</text>
        <dbReference type="Rhea" id="RHEA:77107"/>
        <dbReference type="ChEBI" id="CHEBI:15377"/>
        <dbReference type="ChEBI" id="CHEBI:15378"/>
        <dbReference type="ChEBI" id="CHEBI:25629"/>
        <dbReference type="ChEBI" id="CHEBI:77129"/>
        <dbReference type="ChEBI" id="CHEBI:186738"/>
    </reaction>
</comment>
<evidence type="ECO:0000256" key="4">
    <source>
        <dbReference type="ARBA" id="ARBA00042703"/>
    </source>
</evidence>
<comment type="catalytic activity">
    <reaction evidence="11">
        <text>1-octadecanoyl-2-(5Z,8Z,11Z,14Z-eicosatetraenoyl)-sn-glycerol + H2O = 2-(5Z,8Z,11Z,14Z-eicosatetraenoyl)-glycerol + octadecanoate + H(+)</text>
        <dbReference type="Rhea" id="RHEA:38507"/>
        <dbReference type="ChEBI" id="CHEBI:15377"/>
        <dbReference type="ChEBI" id="CHEBI:15378"/>
        <dbReference type="ChEBI" id="CHEBI:25629"/>
        <dbReference type="ChEBI" id="CHEBI:52392"/>
        <dbReference type="ChEBI" id="CHEBI:75728"/>
    </reaction>
</comment>
<dbReference type="GO" id="GO:0005739">
    <property type="term" value="C:mitochondrion"/>
    <property type="evidence" value="ECO:0007669"/>
    <property type="project" value="TreeGrafter"/>
</dbReference>
<evidence type="ECO:0000256" key="8">
    <source>
        <dbReference type="ARBA" id="ARBA00048283"/>
    </source>
</evidence>